<dbReference type="EMBL" id="QWLM01000002">
    <property type="protein sequence ID" value="RHW47625.1"/>
    <property type="molecule type" value="Genomic_DNA"/>
</dbReference>
<dbReference type="GO" id="GO:0010181">
    <property type="term" value="F:FMN binding"/>
    <property type="evidence" value="ECO:0007669"/>
    <property type="project" value="UniProtKB-UniRule"/>
</dbReference>
<dbReference type="HAMAP" id="MF_02225">
    <property type="entry name" value="CoaBC"/>
    <property type="match status" value="1"/>
</dbReference>
<evidence type="ECO:0000256" key="1">
    <source>
        <dbReference type="ARBA" id="ARBA00022793"/>
    </source>
</evidence>
<dbReference type="InterPro" id="IPR035929">
    <property type="entry name" value="CoaB-like_sf"/>
</dbReference>
<keyword evidence="3 4" id="KW-0288">FMN</keyword>
<comment type="pathway">
    <text evidence="3 4">Cofactor biosynthesis; coenzyme A biosynthesis; CoA from (R)-pantothenate: step 3/5.</text>
</comment>
<name>A0A417ZAE8_9MICO</name>
<dbReference type="Proteomes" id="UP000285376">
    <property type="component" value="Unassembled WGS sequence"/>
</dbReference>
<dbReference type="UniPathway" id="UPA00241">
    <property type="reaction ID" value="UER00353"/>
</dbReference>
<dbReference type="RefSeq" id="WP_118912509.1">
    <property type="nucleotide sequence ID" value="NZ_QWLM01000002.1"/>
</dbReference>
<proteinExistence type="inferred from homology"/>
<sequence length="424" mass="43667">MRIVLGVTGGIAGYKAALLLRLFTESGHDVTVVPTSAALEFVGAPTWEALSGKPVQTGVFENVHAVPHVKLGQSADLVVVAPATADLLAKAACGMANDLLTNTLLTARCPVVMAPAMHTEMWLHPATQANVATLRERGVTIVEPASGRLTGADTGPGRLPDPDVIYEAALAAAASGTRRDGAEKVPVAREQGPLAGRTVLVTAGGTREAIDPVRYLGNRSSGKMGFAISAAAADLGAKVTLVTTATPPADVASRVDVVTVEGARAMREKVLEAEPDLLVMAAAVADFRPSEVATSKIKKTHGSGDDSAPVITLVRNPDILAEAVAQRDAKADSEARRRVIVGFAAETGDADGDVLFHARAKLARKGCDVLVANEVGDGVTFGQDESTAHLLRADSDEVVTVGPAPKSHIAAAVVDLAASIFTTQ</sequence>
<dbReference type="InterPro" id="IPR003382">
    <property type="entry name" value="Flavoprotein"/>
</dbReference>
<accession>A0A417ZAE8</accession>
<comment type="cofactor">
    <cofactor evidence="3">
        <name>Mg(2+)</name>
        <dbReference type="ChEBI" id="CHEBI:18420"/>
    </cofactor>
</comment>
<dbReference type="Pfam" id="PF02441">
    <property type="entry name" value="Flavoprotein"/>
    <property type="match status" value="1"/>
</dbReference>
<dbReference type="EC" id="6.3.2.5" evidence="3"/>
<keyword evidence="3" id="KW-0511">Multifunctional enzyme</keyword>
<keyword evidence="3" id="KW-0460">Magnesium</keyword>
<comment type="catalytic activity">
    <reaction evidence="3 4">
        <text>(R)-4'-phosphopantothenate + L-cysteine + CTP = N-[(R)-4-phosphopantothenoyl]-L-cysteine + CMP + diphosphate + H(+)</text>
        <dbReference type="Rhea" id="RHEA:19397"/>
        <dbReference type="ChEBI" id="CHEBI:10986"/>
        <dbReference type="ChEBI" id="CHEBI:15378"/>
        <dbReference type="ChEBI" id="CHEBI:33019"/>
        <dbReference type="ChEBI" id="CHEBI:35235"/>
        <dbReference type="ChEBI" id="CHEBI:37563"/>
        <dbReference type="ChEBI" id="CHEBI:59458"/>
        <dbReference type="ChEBI" id="CHEBI:60377"/>
        <dbReference type="EC" id="6.3.2.5"/>
    </reaction>
</comment>
<dbReference type="GO" id="GO:0015941">
    <property type="term" value="P:pantothenate catabolic process"/>
    <property type="evidence" value="ECO:0007669"/>
    <property type="project" value="InterPro"/>
</dbReference>
<evidence type="ECO:0000313" key="8">
    <source>
        <dbReference type="Proteomes" id="UP000285376"/>
    </source>
</evidence>
<dbReference type="Gene3D" id="3.40.50.1950">
    <property type="entry name" value="Flavin prenyltransferase-like"/>
    <property type="match status" value="1"/>
</dbReference>
<comment type="similarity">
    <text evidence="3 4">In the C-terminal section; belongs to the PPC synthetase family.</text>
</comment>
<evidence type="ECO:0000259" key="6">
    <source>
        <dbReference type="Pfam" id="PF04127"/>
    </source>
</evidence>
<evidence type="ECO:0000259" key="5">
    <source>
        <dbReference type="Pfam" id="PF02441"/>
    </source>
</evidence>
<evidence type="ECO:0000256" key="4">
    <source>
        <dbReference type="RuleBase" id="RU364078"/>
    </source>
</evidence>
<feature type="binding site" evidence="3">
    <location>
        <begin position="317"/>
        <end position="320"/>
    </location>
    <ligand>
        <name>CTP</name>
        <dbReference type="ChEBI" id="CHEBI:37563"/>
    </ligand>
</feature>
<dbReference type="GO" id="GO:0015937">
    <property type="term" value="P:coenzyme A biosynthetic process"/>
    <property type="evidence" value="ECO:0007669"/>
    <property type="project" value="UniProtKB-UniRule"/>
</dbReference>
<keyword evidence="3" id="KW-0479">Metal-binding</keyword>
<dbReference type="NCBIfam" id="TIGR00521">
    <property type="entry name" value="coaBC_dfp"/>
    <property type="match status" value="1"/>
</dbReference>
<gene>
    <name evidence="3 7" type="primary">coaBC</name>
    <name evidence="7" type="ORF">D1832_02745</name>
</gene>
<keyword evidence="2 3" id="KW-0456">Lyase</keyword>
<feature type="binding site" evidence="3">
    <location>
        <position position="361"/>
    </location>
    <ligand>
        <name>CTP</name>
        <dbReference type="ChEBI" id="CHEBI:37563"/>
    </ligand>
</feature>
<protein>
    <recommendedName>
        <fullName evidence="3">Coenzyme A biosynthesis bifunctional protein CoaBC</fullName>
    </recommendedName>
    <alternativeName>
        <fullName evidence="3">DNA/pantothenate metabolism flavoprotein</fullName>
    </alternativeName>
    <alternativeName>
        <fullName evidence="3">Phosphopantothenoylcysteine synthetase/decarboxylase</fullName>
        <shortName evidence="3">PPCS-PPCDC</shortName>
    </alternativeName>
    <domain>
        <recommendedName>
            <fullName evidence="3">Phosphopantothenoylcysteine decarboxylase</fullName>
            <shortName evidence="3">PPC decarboxylase</shortName>
            <shortName evidence="3">PPC-DC</shortName>
            <ecNumber evidence="3">4.1.1.36</ecNumber>
        </recommendedName>
        <alternativeName>
            <fullName evidence="3">CoaC</fullName>
        </alternativeName>
    </domain>
    <domain>
        <recommendedName>
            <fullName evidence="3">Phosphopantothenate--cysteine ligase</fullName>
            <ecNumber evidence="3">6.3.2.5</ecNumber>
        </recommendedName>
        <alternativeName>
            <fullName evidence="3">CoaB</fullName>
        </alternativeName>
        <alternativeName>
            <fullName evidence="3">Phosphopantothenoylcysteine synthetase</fullName>
            <shortName evidence="3">PPC synthetase</shortName>
            <shortName evidence="3">PPC-S</shortName>
        </alternativeName>
    </domain>
</protein>
<feature type="binding site" evidence="3">
    <location>
        <position position="343"/>
    </location>
    <ligand>
        <name>CTP</name>
        <dbReference type="ChEBI" id="CHEBI:37563"/>
    </ligand>
</feature>
<dbReference type="PANTHER" id="PTHR14359">
    <property type="entry name" value="HOMO-OLIGOMERIC FLAVIN CONTAINING CYS DECARBOXYLASE FAMILY"/>
    <property type="match status" value="1"/>
</dbReference>
<feature type="domain" description="DNA/pantothenate metabolism flavoprotein C-terminal" evidence="6">
    <location>
        <begin position="194"/>
        <end position="417"/>
    </location>
</feature>
<comment type="similarity">
    <text evidence="3 4">In the N-terminal section; belongs to the HFCD (homo-oligomeric flavin containing Cys decarboxylase) superfamily.</text>
</comment>
<dbReference type="Gene3D" id="3.40.50.10300">
    <property type="entry name" value="CoaB-like"/>
    <property type="match status" value="1"/>
</dbReference>
<dbReference type="InterPro" id="IPR036551">
    <property type="entry name" value="Flavin_trans-like"/>
</dbReference>
<dbReference type="GO" id="GO:0071513">
    <property type="term" value="C:phosphopantothenoylcysteine decarboxylase complex"/>
    <property type="evidence" value="ECO:0007669"/>
    <property type="project" value="TreeGrafter"/>
</dbReference>
<feature type="domain" description="Flavoprotein" evidence="5">
    <location>
        <begin position="1"/>
        <end position="147"/>
    </location>
</feature>
<organism evidence="7 8">
    <name type="scientific">Dermacoccus abyssi</name>
    <dbReference type="NCBI Taxonomy" id="322596"/>
    <lineage>
        <taxon>Bacteria</taxon>
        <taxon>Bacillati</taxon>
        <taxon>Actinomycetota</taxon>
        <taxon>Actinomycetes</taxon>
        <taxon>Micrococcales</taxon>
        <taxon>Dermacoccaceae</taxon>
        <taxon>Dermacoccus</taxon>
    </lineage>
</organism>
<reference evidence="7 8" key="1">
    <citation type="submission" date="2018-08" db="EMBL/GenBank/DDBJ databases">
        <title>Whole genome sequence analysis of Dermacoccus abyssi bacteria isolated from Deep Mariana trench Micromonospora spp reveals genes involved in the environmental adaptation and production of secondary metabolites.</title>
        <authorList>
            <person name="Abdel-Mageed W.M."/>
            <person name="Lehri B."/>
            <person name="Nouioui I."/>
            <person name="Goodfellow I."/>
            <person name="Jaspars M."/>
            <person name="Karlyshev A."/>
        </authorList>
    </citation>
    <scope>NUCLEOTIDE SEQUENCE [LARGE SCALE GENOMIC DNA]</scope>
    <source>
        <strain evidence="7 8">MT1.1</strain>
    </source>
</reference>
<evidence type="ECO:0000256" key="2">
    <source>
        <dbReference type="ARBA" id="ARBA00023239"/>
    </source>
</evidence>
<keyword evidence="3 4" id="KW-0285">Flavoprotein</keyword>
<dbReference type="GO" id="GO:0046872">
    <property type="term" value="F:metal ion binding"/>
    <property type="evidence" value="ECO:0007669"/>
    <property type="project" value="UniProtKB-KW"/>
</dbReference>
<dbReference type="SUPFAM" id="SSF52507">
    <property type="entry name" value="Homo-oligomeric flavin-containing Cys decarboxylases, HFCD"/>
    <property type="match status" value="1"/>
</dbReference>
<feature type="region of interest" description="Phosphopantothenate--cysteine ligase" evidence="3">
    <location>
        <begin position="199"/>
        <end position="424"/>
    </location>
</feature>
<feature type="region of interest" description="Phosphopantothenoylcysteine decarboxylase" evidence="3">
    <location>
        <begin position="1"/>
        <end position="198"/>
    </location>
</feature>
<comment type="cofactor">
    <cofactor evidence="3">
        <name>FMN</name>
        <dbReference type="ChEBI" id="CHEBI:58210"/>
    </cofactor>
    <text evidence="3">Binds 1 FMN per subunit.</text>
</comment>
<keyword evidence="1 3" id="KW-0210">Decarboxylase</keyword>
<comment type="caution">
    <text evidence="3">Lacks conserved residue(s) required for the propagation of feature annotation.</text>
</comment>
<dbReference type="SUPFAM" id="SSF102645">
    <property type="entry name" value="CoaB-like"/>
    <property type="match status" value="1"/>
</dbReference>
<comment type="pathway">
    <text evidence="3 4">Cofactor biosynthesis; coenzyme A biosynthesis; CoA from (R)-pantothenate: step 2/5.</text>
</comment>
<comment type="caution">
    <text evidence="7">The sequence shown here is derived from an EMBL/GenBank/DDBJ whole genome shotgun (WGS) entry which is preliminary data.</text>
</comment>
<evidence type="ECO:0000256" key="3">
    <source>
        <dbReference type="HAMAP-Rule" id="MF_02225"/>
    </source>
</evidence>
<feature type="binding site" evidence="3">
    <location>
        <position position="286"/>
    </location>
    <ligand>
        <name>CTP</name>
        <dbReference type="ChEBI" id="CHEBI:37563"/>
    </ligand>
</feature>
<dbReference type="InterPro" id="IPR005252">
    <property type="entry name" value="CoaBC"/>
</dbReference>
<comment type="function">
    <text evidence="4">Catalyzes two steps in the biosynthesis of coenzyme A. In the first step cysteine is conjugated to 4'-phosphopantothenate to form 4-phosphopantothenoylcysteine, in the latter compound is decarboxylated to form 4'-phosphopantotheine.</text>
</comment>
<dbReference type="PANTHER" id="PTHR14359:SF6">
    <property type="entry name" value="PHOSPHOPANTOTHENOYLCYSTEINE DECARBOXYLASE"/>
    <property type="match status" value="1"/>
</dbReference>
<dbReference type="GO" id="GO:0004632">
    <property type="term" value="F:phosphopantothenate--cysteine ligase activity"/>
    <property type="evidence" value="ECO:0007669"/>
    <property type="project" value="UniProtKB-UniRule"/>
</dbReference>
<dbReference type="InterPro" id="IPR007085">
    <property type="entry name" value="DNA/pantothenate-metab_flavo_C"/>
</dbReference>
<dbReference type="AlphaFoldDB" id="A0A417ZAE8"/>
<comment type="catalytic activity">
    <reaction evidence="3 4">
        <text>N-[(R)-4-phosphopantothenoyl]-L-cysteine + H(+) = (R)-4'-phosphopantetheine + CO2</text>
        <dbReference type="Rhea" id="RHEA:16793"/>
        <dbReference type="ChEBI" id="CHEBI:15378"/>
        <dbReference type="ChEBI" id="CHEBI:16526"/>
        <dbReference type="ChEBI" id="CHEBI:59458"/>
        <dbReference type="ChEBI" id="CHEBI:61723"/>
        <dbReference type="EC" id="4.1.1.36"/>
    </reaction>
</comment>
<comment type="function">
    <text evidence="3">Catalyzes two sequential steps in the biosynthesis of coenzyme A. In the first step cysteine is conjugated to 4'-phosphopantothenate to form 4-phosphopantothenoylcysteine. In the second step the latter compound is decarboxylated to form 4'-phosphopantotheine.</text>
</comment>
<dbReference type="GO" id="GO:0004633">
    <property type="term" value="F:phosphopantothenoylcysteine decarboxylase activity"/>
    <property type="evidence" value="ECO:0007669"/>
    <property type="project" value="UniProtKB-UniRule"/>
</dbReference>
<keyword evidence="3 4" id="KW-0436">Ligase</keyword>
<dbReference type="Pfam" id="PF04127">
    <property type="entry name" value="DFP"/>
    <property type="match status" value="1"/>
</dbReference>
<feature type="binding site" evidence="3">
    <location>
        <position position="365"/>
    </location>
    <ligand>
        <name>CTP</name>
        <dbReference type="ChEBI" id="CHEBI:37563"/>
    </ligand>
</feature>
<evidence type="ECO:0000313" key="7">
    <source>
        <dbReference type="EMBL" id="RHW47625.1"/>
    </source>
</evidence>
<dbReference type="EC" id="4.1.1.36" evidence="3"/>
<feature type="binding site" evidence="3">
    <location>
        <position position="296"/>
    </location>
    <ligand>
        <name>CTP</name>
        <dbReference type="ChEBI" id="CHEBI:37563"/>
    </ligand>
</feature>